<dbReference type="AlphaFoldDB" id="A0A6J7VU49"/>
<organism evidence="4">
    <name type="scientific">freshwater metagenome</name>
    <dbReference type="NCBI Taxonomy" id="449393"/>
    <lineage>
        <taxon>unclassified sequences</taxon>
        <taxon>metagenomes</taxon>
        <taxon>ecological metagenomes</taxon>
    </lineage>
</organism>
<dbReference type="EMBL" id="CAEZSL010000072">
    <property type="protein sequence ID" value="CAB4543271.1"/>
    <property type="molecule type" value="Genomic_DNA"/>
</dbReference>
<dbReference type="SUPFAM" id="SSF56601">
    <property type="entry name" value="beta-lactamase/transpeptidase-like"/>
    <property type="match status" value="1"/>
</dbReference>
<dbReference type="Pfam" id="PF00144">
    <property type="entry name" value="Beta-lactamase"/>
    <property type="match status" value="1"/>
</dbReference>
<gene>
    <name evidence="2" type="ORF">UFOPK1421_00776</name>
    <name evidence="3" type="ORF">UFOPK1820_00433</name>
    <name evidence="4" type="ORF">UFOPK4422_00807</name>
</gene>
<dbReference type="InterPro" id="IPR001466">
    <property type="entry name" value="Beta-lactam-related"/>
</dbReference>
<dbReference type="PANTHER" id="PTHR43319">
    <property type="entry name" value="BETA-LACTAMASE-RELATED"/>
    <property type="match status" value="1"/>
</dbReference>
<dbReference type="EMBL" id="CAEZUK010000049">
    <property type="protein sequence ID" value="CAB4596213.1"/>
    <property type="molecule type" value="Genomic_DNA"/>
</dbReference>
<feature type="domain" description="Beta-lactamase-related" evidence="1">
    <location>
        <begin position="16"/>
        <end position="386"/>
    </location>
</feature>
<protein>
    <submittedName>
        <fullName evidence="4">Unannotated protein</fullName>
    </submittedName>
</protein>
<dbReference type="InterPro" id="IPR052907">
    <property type="entry name" value="Beta-lactamase/esterase"/>
</dbReference>
<evidence type="ECO:0000313" key="2">
    <source>
        <dbReference type="EMBL" id="CAB4543271.1"/>
    </source>
</evidence>
<dbReference type="InterPro" id="IPR012338">
    <property type="entry name" value="Beta-lactam/transpept-like"/>
</dbReference>
<evidence type="ECO:0000313" key="3">
    <source>
        <dbReference type="EMBL" id="CAB4596213.1"/>
    </source>
</evidence>
<reference evidence="4" key="1">
    <citation type="submission" date="2020-05" db="EMBL/GenBank/DDBJ databases">
        <authorList>
            <person name="Chiriac C."/>
            <person name="Salcher M."/>
            <person name="Ghai R."/>
            <person name="Kavagutti S V."/>
        </authorList>
    </citation>
    <scope>NUCLEOTIDE SEQUENCE</scope>
</reference>
<dbReference type="Gene3D" id="3.40.710.10">
    <property type="entry name" value="DD-peptidase/beta-lactamase superfamily"/>
    <property type="match status" value="1"/>
</dbReference>
<proteinExistence type="predicted"/>
<dbReference type="EMBL" id="CAFBRX010000070">
    <property type="protein sequence ID" value="CAB5122984.1"/>
    <property type="molecule type" value="Genomic_DNA"/>
</dbReference>
<dbReference type="PANTHER" id="PTHR43319:SF3">
    <property type="entry name" value="BETA-LACTAMASE-RELATED DOMAIN-CONTAINING PROTEIN"/>
    <property type="match status" value="1"/>
</dbReference>
<accession>A0A6J7VU49</accession>
<evidence type="ECO:0000259" key="1">
    <source>
        <dbReference type="Pfam" id="PF00144"/>
    </source>
</evidence>
<name>A0A6J7VU49_9ZZZZ</name>
<evidence type="ECO:0000313" key="4">
    <source>
        <dbReference type="EMBL" id="CAB5122984.1"/>
    </source>
</evidence>
<sequence length="428" mass="45971">MASFGGTVAPGWEKVRQAFVENLENTEEVGAGVAVYHRGQKVVDLWGGAFDESASQPYTQDTLQLVFSTTKGITAIAVAICVERGLLSYDEKVSTYWPEFAQAGKGDATVAQLLSHQCGLYTVDGDISLAEALDWSTITSRLAATKPRWEIGTNHGYHALTYGWLAGELVRRVDPQHRSLGTFVQQEIVGRVGGELWIGLPEAQESRVSPMIGGLNSVPEDMDPAVKAMMEQFMGPNSPGGQALSLNGAFGVDGAFNRRDVHAAEIPAANCITNAPSLARIYAATIGDVDGVRLLASATVETARTLVTPENEPDACLIMPTTFGMGFMVHGPFSLFGGPGSFGHPGAGGSVAFALPEKEIGFAYVMNKMATNLANDFRAQRLAEAAVACASASSREYKSHSQLPQHKRTPRWLDVLRSILRRVRRARS</sequence>